<dbReference type="AlphaFoldDB" id="A0AAN9N0E1"/>
<reference evidence="1 2" key="1">
    <citation type="submission" date="2024-01" db="EMBL/GenBank/DDBJ databases">
        <title>The genomes of 5 underutilized Papilionoideae crops provide insights into root nodulation and disease resistanc.</title>
        <authorList>
            <person name="Jiang F."/>
        </authorList>
    </citation>
    <scope>NUCLEOTIDE SEQUENCE [LARGE SCALE GENOMIC DNA]</scope>
    <source>
        <strain evidence="1">LVBAO_FW01</strain>
        <tissue evidence="1">Leaves</tissue>
    </source>
</reference>
<dbReference type="Proteomes" id="UP001367508">
    <property type="component" value="Unassembled WGS sequence"/>
</dbReference>
<organism evidence="1 2">
    <name type="scientific">Canavalia gladiata</name>
    <name type="common">Sword bean</name>
    <name type="synonym">Dolichos gladiatus</name>
    <dbReference type="NCBI Taxonomy" id="3824"/>
    <lineage>
        <taxon>Eukaryota</taxon>
        <taxon>Viridiplantae</taxon>
        <taxon>Streptophyta</taxon>
        <taxon>Embryophyta</taxon>
        <taxon>Tracheophyta</taxon>
        <taxon>Spermatophyta</taxon>
        <taxon>Magnoliopsida</taxon>
        <taxon>eudicotyledons</taxon>
        <taxon>Gunneridae</taxon>
        <taxon>Pentapetalae</taxon>
        <taxon>rosids</taxon>
        <taxon>fabids</taxon>
        <taxon>Fabales</taxon>
        <taxon>Fabaceae</taxon>
        <taxon>Papilionoideae</taxon>
        <taxon>50 kb inversion clade</taxon>
        <taxon>NPAAA clade</taxon>
        <taxon>indigoferoid/millettioid clade</taxon>
        <taxon>Phaseoleae</taxon>
        <taxon>Canavalia</taxon>
    </lineage>
</organism>
<dbReference type="EMBL" id="JAYMYQ010000001">
    <property type="protein sequence ID" value="KAK7361657.1"/>
    <property type="molecule type" value="Genomic_DNA"/>
</dbReference>
<evidence type="ECO:0000313" key="1">
    <source>
        <dbReference type="EMBL" id="KAK7361657.1"/>
    </source>
</evidence>
<sequence length="80" mass="9016">MMNMIVPRLGMLATVPCTLHRVWRKLPNVVRLSPSLIHTPEVEFMIIARDNLDNASGIRDPVYNPSYLGKITGCTSKYSD</sequence>
<accession>A0AAN9N0E1</accession>
<gene>
    <name evidence="1" type="ORF">VNO77_03728</name>
</gene>
<name>A0AAN9N0E1_CANGL</name>
<comment type="caution">
    <text evidence="1">The sequence shown here is derived from an EMBL/GenBank/DDBJ whole genome shotgun (WGS) entry which is preliminary data.</text>
</comment>
<evidence type="ECO:0000313" key="2">
    <source>
        <dbReference type="Proteomes" id="UP001367508"/>
    </source>
</evidence>
<keyword evidence="2" id="KW-1185">Reference proteome</keyword>
<protein>
    <submittedName>
        <fullName evidence="1">Uncharacterized protein</fullName>
    </submittedName>
</protein>
<proteinExistence type="predicted"/>